<gene>
    <name evidence="1" type="ORF">BECKLPF1236B_GA0070989_10933</name>
</gene>
<dbReference type="AlphaFoldDB" id="A0A450WGW7"/>
<name>A0A450WGW7_9GAMM</name>
<dbReference type="EMBL" id="CAADFK010000093">
    <property type="protein sequence ID" value="VFK16326.1"/>
    <property type="molecule type" value="Genomic_DNA"/>
</dbReference>
<sequence>MRAQTKELLRLFSRLPDDEKRTLLAFAEFLVGRLDSGVAPEDDRIPEPVLTPGPENETVIGAIRRLSKSYPMLDKASMLNETSSLMAEHVLRGRPAPEVIHKLDAVFQRYYEKLKSSSDASSPENTT</sequence>
<accession>A0A450WGW7</accession>
<organism evidence="1">
    <name type="scientific">Candidatus Kentrum sp. LPFa</name>
    <dbReference type="NCBI Taxonomy" id="2126335"/>
    <lineage>
        <taxon>Bacteria</taxon>
        <taxon>Pseudomonadati</taxon>
        <taxon>Pseudomonadota</taxon>
        <taxon>Gammaproteobacteria</taxon>
        <taxon>Candidatus Kentrum</taxon>
    </lineage>
</organism>
<protein>
    <submittedName>
        <fullName evidence="1">Uncharacterized protein</fullName>
    </submittedName>
</protein>
<proteinExistence type="predicted"/>
<reference evidence="1" key="1">
    <citation type="submission" date="2019-02" db="EMBL/GenBank/DDBJ databases">
        <authorList>
            <person name="Gruber-Vodicka R. H."/>
            <person name="Seah K. B. B."/>
        </authorList>
    </citation>
    <scope>NUCLEOTIDE SEQUENCE</scope>
    <source>
        <strain evidence="1">BECK_S313</strain>
    </source>
</reference>
<evidence type="ECO:0000313" key="1">
    <source>
        <dbReference type="EMBL" id="VFK16326.1"/>
    </source>
</evidence>